<dbReference type="Pfam" id="PF04749">
    <property type="entry name" value="PLAC8"/>
    <property type="match status" value="1"/>
</dbReference>
<feature type="chain" id="PRO_5043978564" evidence="1">
    <location>
        <begin position="18"/>
        <end position="248"/>
    </location>
</feature>
<name>A0AAV8DME8_9POAL</name>
<dbReference type="EMBL" id="JAMFTS010000003">
    <property type="protein sequence ID" value="KAJ4769094.1"/>
    <property type="molecule type" value="Genomic_DNA"/>
</dbReference>
<protein>
    <submittedName>
        <fullName evidence="2">Cell number regulator 8</fullName>
    </submittedName>
</protein>
<evidence type="ECO:0000313" key="2">
    <source>
        <dbReference type="EMBL" id="KAJ4769094.1"/>
    </source>
</evidence>
<dbReference type="Proteomes" id="UP001140206">
    <property type="component" value="Chromosome 3"/>
</dbReference>
<keyword evidence="3" id="KW-1185">Reference proteome</keyword>
<reference evidence="2" key="1">
    <citation type="submission" date="2022-08" db="EMBL/GenBank/DDBJ databases">
        <authorList>
            <person name="Marques A."/>
        </authorList>
    </citation>
    <scope>NUCLEOTIDE SEQUENCE</scope>
    <source>
        <strain evidence="2">RhyPub2mFocal</strain>
        <tissue evidence="2">Leaves</tissue>
    </source>
</reference>
<comment type="caution">
    <text evidence="2">The sequence shown here is derived from an EMBL/GenBank/DDBJ whole genome shotgun (WGS) entry which is preliminary data.</text>
</comment>
<dbReference type="AlphaFoldDB" id="A0AAV8DME8"/>
<proteinExistence type="predicted"/>
<evidence type="ECO:0000256" key="1">
    <source>
        <dbReference type="SAM" id="SignalP"/>
    </source>
</evidence>
<organism evidence="2 3">
    <name type="scientific">Rhynchospora pubera</name>
    <dbReference type="NCBI Taxonomy" id="906938"/>
    <lineage>
        <taxon>Eukaryota</taxon>
        <taxon>Viridiplantae</taxon>
        <taxon>Streptophyta</taxon>
        <taxon>Embryophyta</taxon>
        <taxon>Tracheophyta</taxon>
        <taxon>Spermatophyta</taxon>
        <taxon>Magnoliopsida</taxon>
        <taxon>Liliopsida</taxon>
        <taxon>Poales</taxon>
        <taxon>Cyperaceae</taxon>
        <taxon>Cyperoideae</taxon>
        <taxon>Rhynchosporeae</taxon>
        <taxon>Rhynchospora</taxon>
    </lineage>
</organism>
<dbReference type="NCBIfam" id="TIGR01571">
    <property type="entry name" value="A_thal_Cys_rich"/>
    <property type="match status" value="1"/>
</dbReference>
<sequence length="248" mass="27092">MQILLLILLFNIGRHNTLLGGSETSPSDNFVVASSEKVPERTTSPLGKLAGEGEWTAEGLPIGHISVVGQPVRKQWSSGLFSCLGRCDEFYSSDLEVCVLGSAFPCVLYGSNAERLSSEPAESFLNNCKIYTTLYVLGNILFGWNCIAPWLAHTTRTAIRRKYNLQGNFESFAQSTGCLGSLANNAERLEQLEVACDLATHYLCHTCALCQEGREIRRQVPHPGFFAARPVYAMVPPSEQTMGHGAST</sequence>
<keyword evidence="1" id="KW-0732">Signal</keyword>
<feature type="signal peptide" evidence="1">
    <location>
        <begin position="1"/>
        <end position="17"/>
    </location>
</feature>
<dbReference type="InterPro" id="IPR006461">
    <property type="entry name" value="PLAC_motif_containing"/>
</dbReference>
<gene>
    <name evidence="2" type="ORF">LUZ62_053351</name>
</gene>
<evidence type="ECO:0000313" key="3">
    <source>
        <dbReference type="Proteomes" id="UP001140206"/>
    </source>
</evidence>
<accession>A0AAV8DME8</accession>
<dbReference type="PANTHER" id="PTHR15907">
    <property type="entry name" value="DUF614 FAMILY PROTEIN-RELATED"/>
    <property type="match status" value="1"/>
</dbReference>